<feature type="signal peptide" evidence="1">
    <location>
        <begin position="1"/>
        <end position="23"/>
    </location>
</feature>
<proteinExistence type="predicted"/>
<evidence type="ECO:0000256" key="1">
    <source>
        <dbReference type="SAM" id="SignalP"/>
    </source>
</evidence>
<dbReference type="SUPFAM" id="SSF141255">
    <property type="entry name" value="YccV-like"/>
    <property type="match status" value="1"/>
</dbReference>
<dbReference type="PANTHER" id="PTHR48439:SF1">
    <property type="entry name" value="HEMIMETHYLATED DNA-BINDING DOMAIN-CONTAINING PROTEIN"/>
    <property type="match status" value="1"/>
</dbReference>
<comment type="caution">
    <text evidence="3">The sequence shown here is derived from an EMBL/GenBank/DDBJ whole genome shotgun (WGS) entry which is preliminary data.</text>
</comment>
<dbReference type="NCBIfam" id="TIGR02097">
    <property type="entry name" value="yccV"/>
    <property type="match status" value="1"/>
</dbReference>
<protein>
    <recommendedName>
        <fullName evidence="2">Hemimethylated DNA-binding domain-containing protein</fullName>
    </recommendedName>
</protein>
<dbReference type="OrthoDB" id="28868at2759"/>
<organism evidence="3 4">
    <name type="scientific">Tigriopus californicus</name>
    <name type="common">Marine copepod</name>
    <dbReference type="NCBI Taxonomy" id="6832"/>
    <lineage>
        <taxon>Eukaryota</taxon>
        <taxon>Metazoa</taxon>
        <taxon>Ecdysozoa</taxon>
        <taxon>Arthropoda</taxon>
        <taxon>Crustacea</taxon>
        <taxon>Multicrustacea</taxon>
        <taxon>Hexanauplia</taxon>
        <taxon>Copepoda</taxon>
        <taxon>Harpacticoida</taxon>
        <taxon>Harpacticidae</taxon>
        <taxon>Tigriopus</taxon>
    </lineage>
</organism>
<dbReference type="PANTHER" id="PTHR48439">
    <property type="entry name" value="HEMIMETHYLATED DNA-BINDING DOMAIN-CONTAINING PROTEIN"/>
    <property type="match status" value="1"/>
</dbReference>
<dbReference type="Pfam" id="PF08755">
    <property type="entry name" value="YccV-like"/>
    <property type="match status" value="1"/>
</dbReference>
<dbReference type="OMA" id="ISRWCGS"/>
<name>A0A553P7W9_TIGCA</name>
<dbReference type="STRING" id="6832.A0A553P7W9"/>
<dbReference type="InterPro" id="IPR036623">
    <property type="entry name" value="Hemimethylated_DNA-bd_sf"/>
</dbReference>
<dbReference type="AlphaFoldDB" id="A0A553P7W9"/>
<evidence type="ECO:0000259" key="2">
    <source>
        <dbReference type="SMART" id="SM00992"/>
    </source>
</evidence>
<feature type="chain" id="PRO_5021779997" description="Hemimethylated DNA-binding domain-containing protein" evidence="1">
    <location>
        <begin position="24"/>
        <end position="226"/>
    </location>
</feature>
<reference evidence="3 4" key="1">
    <citation type="journal article" date="2018" name="Nat. Ecol. Evol.">
        <title>Genomic signatures of mitonuclear coevolution across populations of Tigriopus californicus.</title>
        <authorList>
            <person name="Barreto F.S."/>
            <person name="Watson E.T."/>
            <person name="Lima T.G."/>
            <person name="Willett C.S."/>
            <person name="Edmands S."/>
            <person name="Li W."/>
            <person name="Burton R.S."/>
        </authorList>
    </citation>
    <scope>NUCLEOTIDE SEQUENCE [LARGE SCALE GENOMIC DNA]</scope>
    <source>
        <strain evidence="3 4">San Diego</strain>
    </source>
</reference>
<sequence length="226" mass="26720">MPLNRDHAQFLVLFLCVPIQYLAVEYMGSNEVSRTYAISQMVTQFKEVQTQWLRVEPWKKWCLQMVLKLREGRHFVDDGQEVHDMGESPAFEVLKYREKDGYFSQSAEVRNPKSPHVKYRVGQVVKHKLWGYHGVIVGWDETARAPESWIKQMHGDNAHWRTQPNYHILVDTRDRPAPQFTYVPQENLEIVKQVKILHPSIEEYFESFDGSQYLARPWLKGVYPKD</sequence>
<dbReference type="EMBL" id="VCGU01000007">
    <property type="protein sequence ID" value="TRY73788.1"/>
    <property type="molecule type" value="Genomic_DNA"/>
</dbReference>
<evidence type="ECO:0000313" key="4">
    <source>
        <dbReference type="Proteomes" id="UP000318571"/>
    </source>
</evidence>
<evidence type="ECO:0000313" key="3">
    <source>
        <dbReference type="EMBL" id="TRY73788.1"/>
    </source>
</evidence>
<accession>A0A553P7W9</accession>
<dbReference type="InterPro" id="IPR053189">
    <property type="entry name" value="Clp_protease_adapter_ClpF"/>
</dbReference>
<keyword evidence="1" id="KW-0732">Signal</keyword>
<gene>
    <name evidence="3" type="ORF">TCAL_01946</name>
</gene>
<dbReference type="InterPro" id="IPR011722">
    <property type="entry name" value="Hemimethylated_DNA-bd_dom"/>
</dbReference>
<feature type="domain" description="Hemimethylated DNA-binding" evidence="2">
    <location>
        <begin position="116"/>
        <end position="216"/>
    </location>
</feature>
<dbReference type="Gene3D" id="2.30.30.390">
    <property type="entry name" value="Hemimethylated DNA-binding domain"/>
    <property type="match status" value="1"/>
</dbReference>
<dbReference type="Proteomes" id="UP000318571">
    <property type="component" value="Chromosome 3"/>
</dbReference>
<dbReference type="SMART" id="SM00992">
    <property type="entry name" value="YccV-like"/>
    <property type="match status" value="1"/>
</dbReference>
<dbReference type="GO" id="GO:0003677">
    <property type="term" value="F:DNA binding"/>
    <property type="evidence" value="ECO:0007669"/>
    <property type="project" value="InterPro"/>
</dbReference>
<keyword evidence="4" id="KW-1185">Reference proteome</keyword>